<dbReference type="SUPFAM" id="SSF51735">
    <property type="entry name" value="NAD(P)-binding Rossmann-fold domains"/>
    <property type="match status" value="1"/>
</dbReference>
<feature type="region of interest" description="Disordered" evidence="1">
    <location>
        <begin position="1"/>
        <end position="46"/>
    </location>
</feature>
<dbReference type="Gene3D" id="3.40.50.720">
    <property type="entry name" value="NAD(P)-binding Rossmann-like Domain"/>
    <property type="match status" value="1"/>
</dbReference>
<name>A0A558AJA9_9PSEU</name>
<keyword evidence="4" id="KW-1185">Reference proteome</keyword>
<feature type="region of interest" description="Disordered" evidence="1">
    <location>
        <begin position="108"/>
        <end position="151"/>
    </location>
</feature>
<comment type="caution">
    <text evidence="3">The sequence shown here is derived from an EMBL/GenBank/DDBJ whole genome shotgun (WGS) entry which is preliminary data.</text>
</comment>
<dbReference type="Proteomes" id="UP000318578">
    <property type="component" value="Unassembled WGS sequence"/>
</dbReference>
<dbReference type="Pfam" id="PF01408">
    <property type="entry name" value="GFO_IDH_MocA"/>
    <property type="match status" value="1"/>
</dbReference>
<evidence type="ECO:0000256" key="1">
    <source>
        <dbReference type="SAM" id="MobiDB-lite"/>
    </source>
</evidence>
<proteinExistence type="predicted"/>
<evidence type="ECO:0000313" key="4">
    <source>
        <dbReference type="Proteomes" id="UP000318578"/>
    </source>
</evidence>
<organism evidence="3 4">
    <name type="scientific">Amycolatopsis acidiphila</name>
    <dbReference type="NCBI Taxonomy" id="715473"/>
    <lineage>
        <taxon>Bacteria</taxon>
        <taxon>Bacillati</taxon>
        <taxon>Actinomycetota</taxon>
        <taxon>Actinomycetes</taxon>
        <taxon>Pseudonocardiales</taxon>
        <taxon>Pseudonocardiaceae</taxon>
        <taxon>Amycolatopsis</taxon>
    </lineage>
</organism>
<dbReference type="InterPro" id="IPR036291">
    <property type="entry name" value="NAD(P)-bd_dom_sf"/>
</dbReference>
<evidence type="ECO:0000259" key="2">
    <source>
        <dbReference type="Pfam" id="PF01408"/>
    </source>
</evidence>
<dbReference type="EMBL" id="VJZA01000007">
    <property type="protein sequence ID" value="TVT24354.1"/>
    <property type="molecule type" value="Genomic_DNA"/>
</dbReference>
<protein>
    <recommendedName>
        <fullName evidence="2">Gfo/Idh/MocA-like oxidoreductase N-terminal domain-containing protein</fullName>
    </recommendedName>
</protein>
<dbReference type="AlphaFoldDB" id="A0A558AJA9"/>
<sequence>MRGTQPHGRARRGRACDLQNPTAGGRCRRGPRGRAGRAASNARPYSSLAALRAERVDAIDLRLPHHAHPGGVLDALRYESPILAEKPLALDVAEDSRMIEAAAERGVPLPKSSADGRSHGLTATSEVLLSGGLRPLTPTSRNHPSRCRPSG</sequence>
<dbReference type="GO" id="GO:0000166">
    <property type="term" value="F:nucleotide binding"/>
    <property type="evidence" value="ECO:0007669"/>
    <property type="project" value="InterPro"/>
</dbReference>
<dbReference type="InterPro" id="IPR000683">
    <property type="entry name" value="Gfo/Idh/MocA-like_OxRdtase_N"/>
</dbReference>
<evidence type="ECO:0000313" key="3">
    <source>
        <dbReference type="EMBL" id="TVT24354.1"/>
    </source>
</evidence>
<reference evidence="3 4" key="1">
    <citation type="submission" date="2019-07" db="EMBL/GenBank/DDBJ databases">
        <title>New species of Amycolatopsis and Streptomyces.</title>
        <authorList>
            <person name="Duangmal K."/>
            <person name="Teo W.F.A."/>
            <person name="Lipun K."/>
        </authorList>
    </citation>
    <scope>NUCLEOTIDE SEQUENCE [LARGE SCALE GENOMIC DNA]</scope>
    <source>
        <strain evidence="3 4">JCM 30562</strain>
    </source>
</reference>
<feature type="domain" description="Gfo/Idh/MocA-like oxidoreductase N-terminal" evidence="2">
    <location>
        <begin position="32"/>
        <end position="108"/>
    </location>
</feature>
<dbReference type="OrthoDB" id="9815825at2"/>
<feature type="compositionally biased region" description="Basic residues" evidence="1">
    <location>
        <begin position="26"/>
        <end position="35"/>
    </location>
</feature>
<dbReference type="RefSeq" id="WP_144635568.1">
    <property type="nucleotide sequence ID" value="NZ_BNAX01000016.1"/>
</dbReference>
<accession>A0A558AJA9</accession>
<gene>
    <name evidence="3" type="ORF">FNH06_06510</name>
</gene>